<accession>A0ABQ9XN64</accession>
<sequence>MGTLVPGTDQQTAIQNRRIQTTPDDLFVNTRFSLPGPSSEMEQLVAQLVPAVRERVLFLEAKRKSSDTATLVLMSILENGQVG</sequence>
<gene>
    <name evidence="1" type="ORF">BLNAU_12153</name>
</gene>
<reference evidence="1 2" key="1">
    <citation type="journal article" date="2022" name="bioRxiv">
        <title>Genomics of Preaxostyla Flagellates Illuminates Evolutionary Transitions and the Path Towards Mitochondrial Loss.</title>
        <authorList>
            <person name="Novak L.V.F."/>
            <person name="Treitli S.C."/>
            <person name="Pyrih J."/>
            <person name="Halakuc P."/>
            <person name="Pipaliya S.V."/>
            <person name="Vacek V."/>
            <person name="Brzon O."/>
            <person name="Soukal P."/>
            <person name="Eme L."/>
            <person name="Dacks J.B."/>
            <person name="Karnkowska A."/>
            <person name="Elias M."/>
            <person name="Hampl V."/>
        </authorList>
    </citation>
    <scope>NUCLEOTIDE SEQUENCE [LARGE SCALE GENOMIC DNA]</scope>
    <source>
        <strain evidence="1">NAU3</strain>
        <tissue evidence="1">Gut</tissue>
    </source>
</reference>
<proteinExistence type="predicted"/>
<protein>
    <submittedName>
        <fullName evidence="1">Uncharacterized protein</fullName>
    </submittedName>
</protein>
<organism evidence="1 2">
    <name type="scientific">Blattamonas nauphoetae</name>
    <dbReference type="NCBI Taxonomy" id="2049346"/>
    <lineage>
        <taxon>Eukaryota</taxon>
        <taxon>Metamonada</taxon>
        <taxon>Preaxostyla</taxon>
        <taxon>Oxymonadida</taxon>
        <taxon>Blattamonas</taxon>
    </lineage>
</organism>
<dbReference type="EMBL" id="JARBJD010000098">
    <property type="protein sequence ID" value="KAK2952832.1"/>
    <property type="molecule type" value="Genomic_DNA"/>
</dbReference>
<name>A0ABQ9XN64_9EUKA</name>
<evidence type="ECO:0000313" key="1">
    <source>
        <dbReference type="EMBL" id="KAK2952832.1"/>
    </source>
</evidence>
<keyword evidence="2" id="KW-1185">Reference proteome</keyword>
<comment type="caution">
    <text evidence="1">The sequence shown here is derived from an EMBL/GenBank/DDBJ whole genome shotgun (WGS) entry which is preliminary data.</text>
</comment>
<dbReference type="Proteomes" id="UP001281761">
    <property type="component" value="Unassembled WGS sequence"/>
</dbReference>
<evidence type="ECO:0000313" key="2">
    <source>
        <dbReference type="Proteomes" id="UP001281761"/>
    </source>
</evidence>